<feature type="domain" description="DUF1330" evidence="1">
    <location>
        <begin position="10"/>
        <end position="69"/>
    </location>
</feature>
<evidence type="ECO:0000313" key="3">
    <source>
        <dbReference type="Proteomes" id="UP000298714"/>
    </source>
</evidence>
<gene>
    <name evidence="2" type="ORF">E6W36_10610</name>
</gene>
<dbReference type="AlphaFoldDB" id="A0A4D7BWN1"/>
<organism evidence="2 3">
    <name type="scientific">Hankyongella ginsenosidimutans</name>
    <dbReference type="NCBI Taxonomy" id="1763828"/>
    <lineage>
        <taxon>Bacteria</taxon>
        <taxon>Pseudomonadati</taxon>
        <taxon>Pseudomonadota</taxon>
        <taxon>Alphaproteobacteria</taxon>
        <taxon>Sphingomonadales</taxon>
        <taxon>Sphingomonadaceae</taxon>
        <taxon>Hankyongella</taxon>
    </lineage>
</organism>
<sequence length="76" mass="8137">MFKASAPRWPFGGKALLRGKAVGALAGVLTHQTVSIIEFPDIDALNAWHASEAYQALIPLRSRAADMTITSYVVPA</sequence>
<dbReference type="InterPro" id="IPR010753">
    <property type="entry name" value="DUF1330"/>
</dbReference>
<dbReference type="RefSeq" id="WP_281277305.1">
    <property type="nucleotide sequence ID" value="NZ_CP039704.1"/>
</dbReference>
<accession>A0A4D7BWN1</accession>
<dbReference type="SUPFAM" id="SSF54909">
    <property type="entry name" value="Dimeric alpha+beta barrel"/>
    <property type="match status" value="1"/>
</dbReference>
<evidence type="ECO:0000313" key="2">
    <source>
        <dbReference type="EMBL" id="QCI79819.1"/>
    </source>
</evidence>
<keyword evidence="3" id="KW-1185">Reference proteome</keyword>
<dbReference type="KEGG" id="hgn:E6W36_10610"/>
<proteinExistence type="predicted"/>
<evidence type="ECO:0000259" key="1">
    <source>
        <dbReference type="Pfam" id="PF07045"/>
    </source>
</evidence>
<dbReference type="InterPro" id="IPR011008">
    <property type="entry name" value="Dimeric_a/b-barrel"/>
</dbReference>
<dbReference type="Pfam" id="PF07045">
    <property type="entry name" value="DUF1330"/>
    <property type="match status" value="1"/>
</dbReference>
<name>A0A4D7BWN1_9SPHN</name>
<dbReference type="Gene3D" id="3.30.70.100">
    <property type="match status" value="1"/>
</dbReference>
<dbReference type="EMBL" id="CP039704">
    <property type="protein sequence ID" value="QCI79819.1"/>
    <property type="molecule type" value="Genomic_DNA"/>
</dbReference>
<reference evidence="3" key="1">
    <citation type="submission" date="2019-04" db="EMBL/GenBank/DDBJ databases">
        <title>Complete genome sequence of Sphingomonas sp. W1-2-3.</title>
        <authorList>
            <person name="Im W.T."/>
        </authorList>
    </citation>
    <scope>NUCLEOTIDE SEQUENCE [LARGE SCALE GENOMIC DNA]</scope>
    <source>
        <strain evidence="3">W1-2-3</strain>
    </source>
</reference>
<dbReference type="Proteomes" id="UP000298714">
    <property type="component" value="Chromosome"/>
</dbReference>
<protein>
    <submittedName>
        <fullName evidence="2">DUF1330 domain-containing protein</fullName>
    </submittedName>
</protein>